<evidence type="ECO:0000256" key="13">
    <source>
        <dbReference type="SAM" id="Phobius"/>
    </source>
</evidence>
<feature type="transmembrane region" description="Helical" evidence="13">
    <location>
        <begin position="179"/>
        <end position="197"/>
    </location>
</feature>
<evidence type="ECO:0000256" key="10">
    <source>
        <dbReference type="ARBA" id="ARBA00022989"/>
    </source>
</evidence>
<keyword evidence="5 14" id="KW-0645">Protease</keyword>
<evidence type="ECO:0000256" key="2">
    <source>
        <dbReference type="ARBA" id="ARBA00004651"/>
    </source>
</evidence>
<dbReference type="PANTHER" id="PTHR35864">
    <property type="entry name" value="ZINC METALLOPROTEASE MJ0611-RELATED"/>
    <property type="match status" value="1"/>
</dbReference>
<keyword evidence="8" id="KW-0378">Hydrolase</keyword>
<dbReference type="Proteomes" id="UP001427805">
    <property type="component" value="Unassembled WGS sequence"/>
</dbReference>
<keyword evidence="6 13" id="KW-0812">Transmembrane</keyword>
<evidence type="ECO:0000256" key="4">
    <source>
        <dbReference type="ARBA" id="ARBA00022475"/>
    </source>
</evidence>
<evidence type="ECO:0000256" key="1">
    <source>
        <dbReference type="ARBA" id="ARBA00001947"/>
    </source>
</evidence>
<sequence>MVDLLYRIATWLLPLMLSLVLSDLVPALVANLLGDGTAKERGRLSLNPLVHVDPLGTVLIPLALIAAGAPVIGWTRPFPLDINRLKNPRLDSVLVGFARPVTNLLLAALGATLLGWLPSGMAQGGSGPFGVFISHNLLNLVSINVFLMIFSLVPIPPFPGAQIVQGLLPPSMAARFEDIQRYGLLIVVLLFFVLPLLSPQLNIFQQVISPLVFGVVRAFLASAGVTVGA</sequence>
<keyword evidence="15" id="KW-1185">Reference proteome</keyword>
<dbReference type="GO" id="GO:0006508">
    <property type="term" value="P:proteolysis"/>
    <property type="evidence" value="ECO:0007669"/>
    <property type="project" value="UniProtKB-KW"/>
</dbReference>
<feature type="transmembrane region" description="Helical" evidence="13">
    <location>
        <begin position="137"/>
        <end position="158"/>
    </location>
</feature>
<feature type="transmembrane region" description="Helical" evidence="13">
    <location>
        <begin position="12"/>
        <end position="34"/>
    </location>
</feature>
<name>A0ABV0B986_9SPHN</name>
<dbReference type="InterPro" id="IPR052348">
    <property type="entry name" value="Metallopeptidase_M50B"/>
</dbReference>
<organism evidence="14 15">
    <name type="scientific">Sphingomonas rustica</name>
    <dbReference type="NCBI Taxonomy" id="3103142"/>
    <lineage>
        <taxon>Bacteria</taxon>
        <taxon>Pseudomonadati</taxon>
        <taxon>Pseudomonadota</taxon>
        <taxon>Alphaproteobacteria</taxon>
        <taxon>Sphingomonadales</taxon>
        <taxon>Sphingomonadaceae</taxon>
        <taxon>Sphingomonas</taxon>
    </lineage>
</organism>
<dbReference type="EMBL" id="JBDIZK010000004">
    <property type="protein sequence ID" value="MEN3747291.1"/>
    <property type="molecule type" value="Genomic_DNA"/>
</dbReference>
<reference evidence="14 15" key="1">
    <citation type="submission" date="2024-05" db="EMBL/GenBank/DDBJ databases">
        <title>Sphingomonas sp. HF-S3 16S ribosomal RNA gene Genome sequencing and assembly.</title>
        <authorList>
            <person name="Lee H."/>
        </authorList>
    </citation>
    <scope>NUCLEOTIDE SEQUENCE [LARGE SCALE GENOMIC DNA]</scope>
    <source>
        <strain evidence="14 15">HF-S3</strain>
    </source>
</reference>
<evidence type="ECO:0000313" key="15">
    <source>
        <dbReference type="Proteomes" id="UP001427805"/>
    </source>
</evidence>
<protein>
    <submittedName>
        <fullName evidence="14">Site-2 protease family protein</fullName>
    </submittedName>
</protein>
<evidence type="ECO:0000256" key="7">
    <source>
        <dbReference type="ARBA" id="ARBA00022723"/>
    </source>
</evidence>
<evidence type="ECO:0000256" key="11">
    <source>
        <dbReference type="ARBA" id="ARBA00023049"/>
    </source>
</evidence>
<keyword evidence="11" id="KW-0482">Metalloprotease</keyword>
<dbReference type="PANTHER" id="PTHR35864:SF1">
    <property type="entry name" value="ZINC METALLOPROTEASE YWHC-RELATED"/>
    <property type="match status" value="1"/>
</dbReference>
<comment type="similarity">
    <text evidence="3">Belongs to the peptidase M50B family.</text>
</comment>
<proteinExistence type="inferred from homology"/>
<comment type="subcellular location">
    <subcellularLocation>
        <location evidence="2">Cell membrane</location>
        <topology evidence="2">Multi-pass membrane protein</topology>
    </subcellularLocation>
</comment>
<feature type="transmembrane region" description="Helical" evidence="13">
    <location>
        <begin position="96"/>
        <end position="117"/>
    </location>
</feature>
<gene>
    <name evidence="14" type="ORF">TPR58_08930</name>
</gene>
<keyword evidence="4" id="KW-1003">Cell membrane</keyword>
<evidence type="ECO:0000313" key="14">
    <source>
        <dbReference type="EMBL" id="MEN3747291.1"/>
    </source>
</evidence>
<accession>A0ABV0B986</accession>
<evidence type="ECO:0000256" key="12">
    <source>
        <dbReference type="ARBA" id="ARBA00023136"/>
    </source>
</evidence>
<evidence type="ECO:0000256" key="6">
    <source>
        <dbReference type="ARBA" id="ARBA00022692"/>
    </source>
</evidence>
<feature type="transmembrane region" description="Helical" evidence="13">
    <location>
        <begin position="54"/>
        <end position="75"/>
    </location>
</feature>
<keyword evidence="7" id="KW-0479">Metal-binding</keyword>
<comment type="cofactor">
    <cofactor evidence="1">
        <name>Zn(2+)</name>
        <dbReference type="ChEBI" id="CHEBI:29105"/>
    </cofactor>
</comment>
<evidence type="ECO:0000256" key="8">
    <source>
        <dbReference type="ARBA" id="ARBA00022801"/>
    </source>
</evidence>
<dbReference type="CDD" id="cd06158">
    <property type="entry name" value="S2P-M50_like_1"/>
    <property type="match status" value="1"/>
</dbReference>
<dbReference type="GO" id="GO:0008233">
    <property type="term" value="F:peptidase activity"/>
    <property type="evidence" value="ECO:0007669"/>
    <property type="project" value="UniProtKB-KW"/>
</dbReference>
<keyword evidence="10 13" id="KW-1133">Transmembrane helix</keyword>
<evidence type="ECO:0000256" key="3">
    <source>
        <dbReference type="ARBA" id="ARBA00007931"/>
    </source>
</evidence>
<comment type="caution">
    <text evidence="14">The sequence shown here is derived from an EMBL/GenBank/DDBJ whole genome shotgun (WGS) entry which is preliminary data.</text>
</comment>
<dbReference type="RefSeq" id="WP_346246283.1">
    <property type="nucleotide sequence ID" value="NZ_JBDIZK010000004.1"/>
</dbReference>
<evidence type="ECO:0000256" key="5">
    <source>
        <dbReference type="ARBA" id="ARBA00022670"/>
    </source>
</evidence>
<evidence type="ECO:0000256" key="9">
    <source>
        <dbReference type="ARBA" id="ARBA00022833"/>
    </source>
</evidence>
<keyword evidence="12 13" id="KW-0472">Membrane</keyword>
<dbReference type="InterPro" id="IPR044537">
    <property type="entry name" value="Rip2-like"/>
</dbReference>
<keyword evidence="9" id="KW-0862">Zinc</keyword>